<keyword evidence="3 5" id="KW-0067">ATP-binding</keyword>
<evidence type="ECO:0000256" key="3">
    <source>
        <dbReference type="ARBA" id="ARBA00022840"/>
    </source>
</evidence>
<gene>
    <name evidence="5" type="ORF">FCI23_13910</name>
</gene>
<organism evidence="5 6">
    <name type="scientific">Actinacidiphila oryziradicis</name>
    <dbReference type="NCBI Taxonomy" id="2571141"/>
    <lineage>
        <taxon>Bacteria</taxon>
        <taxon>Bacillati</taxon>
        <taxon>Actinomycetota</taxon>
        <taxon>Actinomycetes</taxon>
        <taxon>Kitasatosporales</taxon>
        <taxon>Streptomycetaceae</taxon>
        <taxon>Actinacidiphila</taxon>
    </lineage>
</organism>
<sequence>MKTTGPPQIRVEEVSLAFPDGTHALDDVSVTVSAGEMVALVGPSGCGKSTLLRLVAGFEKAGMGAVTTSHHALGYVFQDATLLPWRSVLHNVELPGQLTGVPKASRRESARAAIDRVGLGGFERHRPAQLSGGMRMRVSIARALTLQPKLFLFDEPFGALDEITRERLNEDLNALFEAEPFAGLFVTHSVTEAVFMATRVIVMSARPGRILADIPVPFDYPREPGLRYTQEFAEVAATVSKTLREACEVAA</sequence>
<dbReference type="InterPro" id="IPR050166">
    <property type="entry name" value="ABC_transporter_ATP-bind"/>
</dbReference>
<name>A0A4U0SMU6_9ACTN</name>
<dbReference type="InterPro" id="IPR003593">
    <property type="entry name" value="AAA+_ATPase"/>
</dbReference>
<evidence type="ECO:0000256" key="1">
    <source>
        <dbReference type="ARBA" id="ARBA00022448"/>
    </source>
</evidence>
<dbReference type="SMART" id="SM00382">
    <property type="entry name" value="AAA"/>
    <property type="match status" value="1"/>
</dbReference>
<dbReference type="SUPFAM" id="SSF52540">
    <property type="entry name" value="P-loop containing nucleoside triphosphate hydrolases"/>
    <property type="match status" value="1"/>
</dbReference>
<keyword evidence="2" id="KW-0547">Nucleotide-binding</keyword>
<keyword evidence="1" id="KW-0813">Transport</keyword>
<dbReference type="RefSeq" id="WP_136723886.1">
    <property type="nucleotide sequence ID" value="NZ_SUMC01000010.1"/>
</dbReference>
<comment type="caution">
    <text evidence="5">The sequence shown here is derived from an EMBL/GenBank/DDBJ whole genome shotgun (WGS) entry which is preliminary data.</text>
</comment>
<dbReference type="PROSITE" id="PS00211">
    <property type="entry name" value="ABC_TRANSPORTER_1"/>
    <property type="match status" value="1"/>
</dbReference>
<evidence type="ECO:0000259" key="4">
    <source>
        <dbReference type="PROSITE" id="PS50893"/>
    </source>
</evidence>
<dbReference type="GO" id="GO:0005524">
    <property type="term" value="F:ATP binding"/>
    <property type="evidence" value="ECO:0007669"/>
    <property type="project" value="UniProtKB-KW"/>
</dbReference>
<evidence type="ECO:0000313" key="6">
    <source>
        <dbReference type="Proteomes" id="UP000305778"/>
    </source>
</evidence>
<dbReference type="Pfam" id="PF00005">
    <property type="entry name" value="ABC_tran"/>
    <property type="match status" value="1"/>
</dbReference>
<dbReference type="EMBL" id="SUMC01000010">
    <property type="protein sequence ID" value="TKA11046.1"/>
    <property type="molecule type" value="Genomic_DNA"/>
</dbReference>
<dbReference type="OrthoDB" id="4310860at2"/>
<evidence type="ECO:0000256" key="2">
    <source>
        <dbReference type="ARBA" id="ARBA00022741"/>
    </source>
</evidence>
<feature type="domain" description="ABC transporter" evidence="4">
    <location>
        <begin position="9"/>
        <end position="230"/>
    </location>
</feature>
<dbReference type="GO" id="GO:0016887">
    <property type="term" value="F:ATP hydrolysis activity"/>
    <property type="evidence" value="ECO:0007669"/>
    <property type="project" value="InterPro"/>
</dbReference>
<dbReference type="PROSITE" id="PS50893">
    <property type="entry name" value="ABC_TRANSPORTER_2"/>
    <property type="match status" value="1"/>
</dbReference>
<dbReference type="CDD" id="cd03293">
    <property type="entry name" value="ABC_NrtD_SsuB_transporters"/>
    <property type="match status" value="1"/>
</dbReference>
<dbReference type="AlphaFoldDB" id="A0A4U0SMU6"/>
<accession>A0A4U0SMU6</accession>
<dbReference type="InterPro" id="IPR017871">
    <property type="entry name" value="ABC_transporter-like_CS"/>
</dbReference>
<dbReference type="PANTHER" id="PTHR42788:SF20">
    <property type="entry name" value="ABC TRANSPORTER ATP-BINDING PROTEIN"/>
    <property type="match status" value="1"/>
</dbReference>
<keyword evidence="6" id="KW-1185">Reference proteome</keyword>
<dbReference type="InterPro" id="IPR027417">
    <property type="entry name" value="P-loop_NTPase"/>
</dbReference>
<protein>
    <submittedName>
        <fullName evidence="5">ABC transporter ATP-binding protein</fullName>
    </submittedName>
</protein>
<proteinExistence type="predicted"/>
<dbReference type="InterPro" id="IPR003439">
    <property type="entry name" value="ABC_transporter-like_ATP-bd"/>
</dbReference>
<dbReference type="Proteomes" id="UP000305778">
    <property type="component" value="Unassembled WGS sequence"/>
</dbReference>
<dbReference type="PANTHER" id="PTHR42788">
    <property type="entry name" value="TAURINE IMPORT ATP-BINDING PROTEIN-RELATED"/>
    <property type="match status" value="1"/>
</dbReference>
<evidence type="ECO:0000313" key="5">
    <source>
        <dbReference type="EMBL" id="TKA11046.1"/>
    </source>
</evidence>
<dbReference type="Gene3D" id="3.40.50.300">
    <property type="entry name" value="P-loop containing nucleotide triphosphate hydrolases"/>
    <property type="match status" value="1"/>
</dbReference>
<reference evidence="5 6" key="1">
    <citation type="submission" date="2019-04" db="EMBL/GenBank/DDBJ databases">
        <title>Streptomyces oryziradicis sp. nov., a novel actinomycete isolated from rhizosphere soil of rice (Oryza sativa L.).</title>
        <authorList>
            <person name="Li C."/>
        </authorList>
    </citation>
    <scope>NUCLEOTIDE SEQUENCE [LARGE SCALE GENOMIC DNA]</scope>
    <source>
        <strain evidence="5 6">NEAU-C40</strain>
    </source>
</reference>